<dbReference type="AlphaFoldDB" id="A0AA88HQZ1"/>
<keyword evidence="1" id="KW-0862">Zinc</keyword>
<name>A0AA88HQZ1_ARTSF</name>
<protein>
    <recommendedName>
        <fullName evidence="2">C3H1-type domain-containing protein</fullName>
    </recommendedName>
</protein>
<feature type="domain" description="C3H1-type" evidence="2">
    <location>
        <begin position="528"/>
        <end position="553"/>
    </location>
</feature>
<evidence type="ECO:0000313" key="3">
    <source>
        <dbReference type="EMBL" id="KAK2714020.1"/>
    </source>
</evidence>
<evidence type="ECO:0000259" key="2">
    <source>
        <dbReference type="PROSITE" id="PS50103"/>
    </source>
</evidence>
<gene>
    <name evidence="3" type="ORF">QYM36_008576</name>
</gene>
<dbReference type="EMBL" id="JAVRJZ010000013">
    <property type="protein sequence ID" value="KAK2714020.1"/>
    <property type="molecule type" value="Genomic_DNA"/>
</dbReference>
<dbReference type="GO" id="GO:0008270">
    <property type="term" value="F:zinc ion binding"/>
    <property type="evidence" value="ECO:0007669"/>
    <property type="project" value="UniProtKB-KW"/>
</dbReference>
<keyword evidence="1" id="KW-0863">Zinc-finger</keyword>
<dbReference type="PROSITE" id="PS50103">
    <property type="entry name" value="ZF_C3H1"/>
    <property type="match status" value="1"/>
</dbReference>
<proteinExistence type="predicted"/>
<evidence type="ECO:0000256" key="1">
    <source>
        <dbReference type="PROSITE-ProRule" id="PRU00723"/>
    </source>
</evidence>
<keyword evidence="1" id="KW-0479">Metal-binding</keyword>
<sequence length="679" mass="78532">MSSYEIQPASPVNTYRVYSIEILKAMKPLKIEFNQSLHQKLVAGSIARITNTPINTKPSNIDSWRGVTPQPQPPPKIGNLDGWKKKVNRFLSRLSSKEYIDAKYPEALESFQEASKDDIDFIINTIFDKIRNAHDNHYQLYAEVIVKLVKDTICGEPDNWMKCLREIYEAEINKHLSNLEEQENATFVPNWGFLGHLIVEDLVPGNSAEFILTQLADSKMQPSIRAIYNILNGSKEIQTPFLAKIVKKLQKPFISKMVNKVMETAVDEGFKNTRVSPLLEQIGIQLELDITSVVSNSTDEQKNPELETPGAMNMENVKDKTDGDVKNLELESPCLKKLEMTKPDIVNKNAWRKTEISDQQVYTSIFFAYTATEVDPKWKEGNQDLNSASKEYHIEERKQAGPTSVAPLTEVNLKPIKKKVEEIEDAFKGSSNKEDRRDDQFTDSLRHSYRSPPVIENQTQWGSGLKSFAEALIGANKNKEKGNLDSPGQSHNDGSIHEYEYLTVKDGYIQFLKKEIRPVKHSVKGRVSQPRHCYNFEKGYCSNTKCRYIHDSVSSSSALKTNETKQDTHTERDIYRLRVQPLSRQNNSFCSVTTRSIYRERVSSVYRTKHDRENPGDYSYQNRSKWPTRYRRMEQEGGRREGWERYCNRMREMVHYKRGWCYDFERGSCTRQFCKYRHC</sequence>
<keyword evidence="4" id="KW-1185">Reference proteome</keyword>
<comment type="caution">
    <text evidence="3">The sequence shown here is derived from an EMBL/GenBank/DDBJ whole genome shotgun (WGS) entry which is preliminary data.</text>
</comment>
<dbReference type="InterPro" id="IPR000571">
    <property type="entry name" value="Znf_CCCH"/>
</dbReference>
<evidence type="ECO:0000313" key="4">
    <source>
        <dbReference type="Proteomes" id="UP001187531"/>
    </source>
</evidence>
<accession>A0AA88HQZ1</accession>
<organism evidence="3 4">
    <name type="scientific">Artemia franciscana</name>
    <name type="common">Brine shrimp</name>
    <name type="synonym">Artemia sanfranciscana</name>
    <dbReference type="NCBI Taxonomy" id="6661"/>
    <lineage>
        <taxon>Eukaryota</taxon>
        <taxon>Metazoa</taxon>
        <taxon>Ecdysozoa</taxon>
        <taxon>Arthropoda</taxon>
        <taxon>Crustacea</taxon>
        <taxon>Branchiopoda</taxon>
        <taxon>Anostraca</taxon>
        <taxon>Artemiidae</taxon>
        <taxon>Artemia</taxon>
    </lineage>
</organism>
<dbReference type="Proteomes" id="UP001187531">
    <property type="component" value="Unassembled WGS sequence"/>
</dbReference>
<feature type="zinc finger region" description="C3H1-type" evidence="1">
    <location>
        <begin position="528"/>
        <end position="553"/>
    </location>
</feature>
<reference evidence="3" key="1">
    <citation type="submission" date="2023-07" db="EMBL/GenBank/DDBJ databases">
        <title>Chromosome-level genome assembly of Artemia franciscana.</title>
        <authorList>
            <person name="Jo E."/>
        </authorList>
    </citation>
    <scope>NUCLEOTIDE SEQUENCE</scope>
    <source>
        <tissue evidence="3">Whole body</tissue>
    </source>
</reference>